<accession>A0ABY1N8X1</accession>
<proteinExistence type="predicted"/>
<name>A0ABY1N8X1_9FLAO</name>
<gene>
    <name evidence="1" type="ORF">SAMN06264346_101215</name>
</gene>
<comment type="caution">
    <text evidence="1">The sequence shown here is derived from an EMBL/GenBank/DDBJ whole genome shotgun (WGS) entry which is preliminary data.</text>
</comment>
<dbReference type="EMBL" id="FXTZ01000001">
    <property type="protein sequence ID" value="SMP03652.1"/>
    <property type="molecule type" value="Genomic_DNA"/>
</dbReference>
<reference evidence="1 2" key="1">
    <citation type="submission" date="2017-05" db="EMBL/GenBank/DDBJ databases">
        <authorList>
            <person name="Varghese N."/>
            <person name="Submissions S."/>
        </authorList>
    </citation>
    <scope>NUCLEOTIDE SEQUENCE [LARGE SCALE GENOMIC DNA]</scope>
    <source>
        <strain evidence="1 2">DSM 28214</strain>
    </source>
</reference>
<evidence type="ECO:0000313" key="2">
    <source>
        <dbReference type="Proteomes" id="UP001157960"/>
    </source>
</evidence>
<organism evidence="1 2">
    <name type="scientific">Chryseobacterium profundimaris</name>
    <dbReference type="NCBI Taxonomy" id="1387275"/>
    <lineage>
        <taxon>Bacteria</taxon>
        <taxon>Pseudomonadati</taxon>
        <taxon>Bacteroidota</taxon>
        <taxon>Flavobacteriia</taxon>
        <taxon>Flavobacteriales</taxon>
        <taxon>Weeksellaceae</taxon>
        <taxon>Chryseobacterium group</taxon>
        <taxon>Chryseobacterium</taxon>
    </lineage>
</organism>
<dbReference type="Proteomes" id="UP001157960">
    <property type="component" value="Unassembled WGS sequence"/>
</dbReference>
<evidence type="ECO:0000313" key="1">
    <source>
        <dbReference type="EMBL" id="SMP03652.1"/>
    </source>
</evidence>
<sequence length="45" mass="5449">MYVDDFERPNTTVVSFKNSKVFRKLLYAKITITQIKYKIRLNKTH</sequence>
<keyword evidence="2" id="KW-1185">Reference proteome</keyword>
<protein>
    <submittedName>
        <fullName evidence="1">Uncharacterized protein</fullName>
    </submittedName>
</protein>